<reference evidence="5" key="1">
    <citation type="journal article" date="2019" name="Int. J. Syst. Evol. Microbiol.">
        <title>The Global Catalogue of Microorganisms (GCM) 10K type strain sequencing project: providing services to taxonomists for standard genome sequencing and annotation.</title>
        <authorList>
            <consortium name="The Broad Institute Genomics Platform"/>
            <consortium name="The Broad Institute Genome Sequencing Center for Infectious Disease"/>
            <person name="Wu L."/>
            <person name="Ma J."/>
        </authorList>
    </citation>
    <scope>NUCLEOTIDE SEQUENCE [LARGE SCALE GENOMIC DNA]</scope>
    <source>
        <strain evidence="5">JCM 15896</strain>
    </source>
</reference>
<dbReference type="Proteomes" id="UP001500359">
    <property type="component" value="Unassembled WGS sequence"/>
</dbReference>
<comment type="caution">
    <text evidence="4">The sequence shown here is derived from an EMBL/GenBank/DDBJ whole genome shotgun (WGS) entry which is preliminary data.</text>
</comment>
<sequence length="302" mass="33713">MVIILGATNDCHALHMLSACHKSGIRAALFDTSLFPSESSISWDPVANDGALIIDSQRYGFKEIDSVFWSTIGQPVMGQGTHTPVNQIAMCDSSSTLRTFFAEQSIAWVNSWQAFDFHRVKPRQLSLAAQQGVPIPHTYIGNDPDELVAFTQEHGKTICKPVYGGAHATLVDPSLLVLSRLQKVLKHAPVTIQRYIEGTNVRTFVIDQEVFSAEIISNQVDFRMHSEPEHLPISTPVPIQAIAVDLCHKFGLKWTAIDWRRNDEGDYVFLEANPSPMFIHFEQLTGYPITARLLSLLSKHPH</sequence>
<evidence type="ECO:0000313" key="5">
    <source>
        <dbReference type="Proteomes" id="UP001500359"/>
    </source>
</evidence>
<dbReference type="RefSeq" id="WP_343862252.1">
    <property type="nucleotide sequence ID" value="NZ_BAAAFD010000014.1"/>
</dbReference>
<gene>
    <name evidence="4" type="ORF">GCM10009114_34520</name>
</gene>
<dbReference type="PANTHER" id="PTHR21621:SF0">
    <property type="entry name" value="BETA-CITRYLGLUTAMATE SYNTHASE B-RELATED"/>
    <property type="match status" value="1"/>
</dbReference>
<feature type="domain" description="ATP-grasp" evidence="3">
    <location>
        <begin position="125"/>
        <end position="298"/>
    </location>
</feature>
<name>A0ABP3X225_9ALTE</name>
<evidence type="ECO:0000256" key="2">
    <source>
        <dbReference type="PROSITE-ProRule" id="PRU00409"/>
    </source>
</evidence>
<dbReference type="EMBL" id="BAAAFD010000014">
    <property type="protein sequence ID" value="GAA0859783.1"/>
    <property type="molecule type" value="Genomic_DNA"/>
</dbReference>
<proteinExistence type="predicted"/>
<dbReference type="InterPro" id="IPR011761">
    <property type="entry name" value="ATP-grasp"/>
</dbReference>
<keyword evidence="5" id="KW-1185">Reference proteome</keyword>
<accession>A0ABP3X225</accession>
<dbReference type="InterPro" id="IPR013651">
    <property type="entry name" value="ATP-grasp_RimK-type"/>
</dbReference>
<dbReference type="Pfam" id="PF08443">
    <property type="entry name" value="RimK"/>
    <property type="match status" value="1"/>
</dbReference>
<evidence type="ECO:0000256" key="1">
    <source>
        <dbReference type="ARBA" id="ARBA00023211"/>
    </source>
</evidence>
<dbReference type="Gene3D" id="3.30.470.20">
    <property type="entry name" value="ATP-grasp fold, B domain"/>
    <property type="match status" value="1"/>
</dbReference>
<dbReference type="SUPFAM" id="SSF56059">
    <property type="entry name" value="Glutathione synthetase ATP-binding domain-like"/>
    <property type="match status" value="1"/>
</dbReference>
<evidence type="ECO:0000259" key="3">
    <source>
        <dbReference type="PROSITE" id="PS50975"/>
    </source>
</evidence>
<protein>
    <recommendedName>
        <fullName evidence="3">ATP-grasp domain-containing protein</fullName>
    </recommendedName>
</protein>
<keyword evidence="1" id="KW-0464">Manganese</keyword>
<evidence type="ECO:0000313" key="4">
    <source>
        <dbReference type="EMBL" id="GAA0859783.1"/>
    </source>
</evidence>
<keyword evidence="2" id="KW-0547">Nucleotide-binding</keyword>
<keyword evidence="2" id="KW-0067">ATP-binding</keyword>
<dbReference type="PANTHER" id="PTHR21621">
    <property type="entry name" value="RIBOSOMAL PROTEIN S6 MODIFICATION PROTEIN"/>
    <property type="match status" value="1"/>
</dbReference>
<organism evidence="4 5">
    <name type="scientific">Aliiglaciecola litoralis</name>
    <dbReference type="NCBI Taxonomy" id="582857"/>
    <lineage>
        <taxon>Bacteria</taxon>
        <taxon>Pseudomonadati</taxon>
        <taxon>Pseudomonadota</taxon>
        <taxon>Gammaproteobacteria</taxon>
        <taxon>Alteromonadales</taxon>
        <taxon>Alteromonadaceae</taxon>
        <taxon>Aliiglaciecola</taxon>
    </lineage>
</organism>
<dbReference type="PROSITE" id="PS50975">
    <property type="entry name" value="ATP_GRASP"/>
    <property type="match status" value="1"/>
</dbReference>